<evidence type="ECO:0000256" key="2">
    <source>
        <dbReference type="ARBA" id="ARBA00023015"/>
    </source>
</evidence>
<dbReference type="InterPro" id="IPR005333">
    <property type="entry name" value="Transcription_factor_TCP"/>
</dbReference>
<evidence type="ECO:0000313" key="8">
    <source>
        <dbReference type="EnsemblPlants" id="OPUNC01G06940.1"/>
    </source>
</evidence>
<dbReference type="OMA" id="NQRMLPW"/>
<feature type="region of interest" description="Disordered" evidence="6">
    <location>
        <begin position="30"/>
        <end position="140"/>
    </location>
</feature>
<feature type="domain" description="TCP" evidence="7">
    <location>
        <begin position="217"/>
        <end position="275"/>
    </location>
</feature>
<accession>A0A0E0JFI7</accession>
<organism evidence="8">
    <name type="scientific">Oryza punctata</name>
    <name type="common">Red rice</name>
    <dbReference type="NCBI Taxonomy" id="4537"/>
    <lineage>
        <taxon>Eukaryota</taxon>
        <taxon>Viridiplantae</taxon>
        <taxon>Streptophyta</taxon>
        <taxon>Embryophyta</taxon>
        <taxon>Tracheophyta</taxon>
        <taxon>Spermatophyta</taxon>
        <taxon>Magnoliopsida</taxon>
        <taxon>Liliopsida</taxon>
        <taxon>Poales</taxon>
        <taxon>Poaceae</taxon>
        <taxon>BOP clade</taxon>
        <taxon>Oryzoideae</taxon>
        <taxon>Oryzeae</taxon>
        <taxon>Oryzinae</taxon>
        <taxon>Oryza</taxon>
    </lineage>
</organism>
<dbReference type="GO" id="GO:0005634">
    <property type="term" value="C:nucleus"/>
    <property type="evidence" value="ECO:0007669"/>
    <property type="project" value="UniProtKB-SubCell"/>
</dbReference>
<dbReference type="STRING" id="4537.A0A0E0JFI7"/>
<evidence type="ECO:0000256" key="5">
    <source>
        <dbReference type="ARBA" id="ARBA00023242"/>
    </source>
</evidence>
<dbReference type="Proteomes" id="UP000026962">
    <property type="component" value="Chromosome 1"/>
</dbReference>
<proteinExistence type="predicted"/>
<evidence type="ECO:0000256" key="6">
    <source>
        <dbReference type="SAM" id="MobiDB-lite"/>
    </source>
</evidence>
<reference evidence="8" key="2">
    <citation type="submission" date="2018-05" db="EMBL/GenBank/DDBJ databases">
        <title>OpunRS2 (Oryza punctata Reference Sequence Version 2).</title>
        <authorList>
            <person name="Zhang J."/>
            <person name="Kudrna D."/>
            <person name="Lee S."/>
            <person name="Talag J."/>
            <person name="Welchert J."/>
            <person name="Wing R.A."/>
        </authorList>
    </citation>
    <scope>NUCLEOTIDE SEQUENCE [LARGE SCALE GENOMIC DNA]</scope>
</reference>
<feature type="compositionally biased region" description="Basic residues" evidence="6">
    <location>
        <begin position="408"/>
        <end position="417"/>
    </location>
</feature>
<evidence type="ECO:0000256" key="3">
    <source>
        <dbReference type="ARBA" id="ARBA00023125"/>
    </source>
</evidence>
<dbReference type="GO" id="GO:0043565">
    <property type="term" value="F:sequence-specific DNA binding"/>
    <property type="evidence" value="ECO:0007669"/>
    <property type="project" value="TreeGrafter"/>
</dbReference>
<comment type="subcellular location">
    <subcellularLocation>
        <location evidence="1">Nucleus</location>
    </subcellularLocation>
</comment>
<dbReference type="Pfam" id="PF03634">
    <property type="entry name" value="TCP"/>
    <property type="match status" value="1"/>
</dbReference>
<evidence type="ECO:0000256" key="1">
    <source>
        <dbReference type="ARBA" id="ARBA00004123"/>
    </source>
</evidence>
<keyword evidence="2" id="KW-0805">Transcription regulation</keyword>
<dbReference type="GO" id="GO:0003700">
    <property type="term" value="F:DNA-binding transcription factor activity"/>
    <property type="evidence" value="ECO:0007669"/>
    <property type="project" value="InterPro"/>
</dbReference>
<evidence type="ECO:0000256" key="4">
    <source>
        <dbReference type="ARBA" id="ARBA00023163"/>
    </source>
</evidence>
<keyword evidence="5" id="KW-0539">Nucleus</keyword>
<evidence type="ECO:0000313" key="9">
    <source>
        <dbReference type="Proteomes" id="UP000026962"/>
    </source>
</evidence>
<keyword evidence="3" id="KW-0238">DNA-binding</keyword>
<feature type="region of interest" description="Disordered" evidence="6">
    <location>
        <begin position="162"/>
        <end position="200"/>
    </location>
</feature>
<feature type="region of interest" description="Disordered" evidence="6">
    <location>
        <begin position="555"/>
        <end position="587"/>
    </location>
</feature>
<dbReference type="EnsemblPlants" id="OPUNC01G06940.1">
    <property type="protein sequence ID" value="OPUNC01G06940.1"/>
    <property type="gene ID" value="OPUNC01G06940"/>
</dbReference>
<keyword evidence="4" id="KW-0804">Transcription</keyword>
<feature type="region of interest" description="Disordered" evidence="6">
    <location>
        <begin position="288"/>
        <end position="310"/>
    </location>
</feature>
<feature type="compositionally biased region" description="Gly residues" evidence="6">
    <location>
        <begin position="49"/>
        <end position="61"/>
    </location>
</feature>
<dbReference type="InterPro" id="IPR017887">
    <property type="entry name" value="TF_TCP_subgr"/>
</dbReference>
<dbReference type="eggNOG" id="ENOG502QRP9">
    <property type="taxonomic scope" value="Eukaryota"/>
</dbReference>
<evidence type="ECO:0000259" key="7">
    <source>
        <dbReference type="PROSITE" id="PS51369"/>
    </source>
</evidence>
<dbReference type="PANTHER" id="PTHR31072:SF273">
    <property type="entry name" value="TRANSCRIPTION FACTOR TCP4"/>
    <property type="match status" value="1"/>
</dbReference>
<dbReference type="PANTHER" id="PTHR31072">
    <property type="entry name" value="TRANSCRIPTION FACTOR TCP4-RELATED"/>
    <property type="match status" value="1"/>
</dbReference>
<dbReference type="HOGENOM" id="CLU_033594_1_0_1"/>
<dbReference type="AlphaFoldDB" id="A0A0E0JFI7"/>
<reference evidence="8" key="1">
    <citation type="submission" date="2015-04" db="UniProtKB">
        <authorList>
            <consortium name="EnsemblPlants"/>
        </authorList>
    </citation>
    <scope>IDENTIFICATION</scope>
</reference>
<name>A0A0E0JFI7_ORYPU</name>
<dbReference type="PROSITE" id="PS51369">
    <property type="entry name" value="TCP"/>
    <property type="match status" value="1"/>
</dbReference>
<sequence length="587" mass="60944">MRVYPLKGYGIRRGGWTRIGAATVAAGKKAAGDLDPRHHHHRVTHGGDDGGGVGGGGGSGGQEEADEQQQQQQQQHDHQLLQLHHHHHQGVQDQEPPPVPVFHLQHLQAASVRQSSGSSPEYALLSPMGDAGGHSHHHHGFQPQLLSFGGVGHHHHLHQFTAQPQPPAASHTRGRGGGGEIVPATTTPRSRAGGSGGGGSGEIVAVQGGHIVRSTGRKDRHSKVCTARGPRDRRVRLSAHTAIQFYDVQDRLGYDRPSKAVDWLIKNAKDAIDKLDVLPAWQPTAGAAAAGNAAAPPSSSTHPDSAENSDDQAQAITVAHTAFDFAGGGSGGTSFLPPSLDSDAIADTIKSFFPMGGTAGGEASSSTAAAQSSAMGFQSYTPDLLSRTGSQSQELRLSLQSLPDPMFHHHHQQHRHGGGGGNGTTQQALFSGAANYSFGGGAMWAAEQAQNQRMLPWNVPDPGGGGGGGSTGAYLFNVSQQAAHMQAAALGGHQSQFFFQRGPLQSSNQPSERGWPETVEADNQMSHHQGGLSPSVSAAIGFAAPGIGFSGFRLPARIQGDEEHNGGGGGNGDKPPPPSSVSSASHH</sequence>
<protein>
    <recommendedName>
        <fullName evidence="7">TCP domain-containing protein</fullName>
    </recommendedName>
</protein>
<keyword evidence="9" id="KW-1185">Reference proteome</keyword>
<feature type="region of interest" description="Disordered" evidence="6">
    <location>
        <begin position="406"/>
        <end position="426"/>
    </location>
</feature>
<dbReference type="Gramene" id="OPUNC01G06940.1">
    <property type="protein sequence ID" value="OPUNC01G06940.1"/>
    <property type="gene ID" value="OPUNC01G06940"/>
</dbReference>